<organism evidence="2 3">
    <name type="scientific">Paragemmobacter amnigenus</name>
    <dbReference type="NCBI Taxonomy" id="2852097"/>
    <lineage>
        <taxon>Bacteria</taxon>
        <taxon>Pseudomonadati</taxon>
        <taxon>Pseudomonadota</taxon>
        <taxon>Alphaproteobacteria</taxon>
        <taxon>Rhodobacterales</taxon>
        <taxon>Paracoccaceae</taxon>
        <taxon>Paragemmobacter</taxon>
    </lineage>
</organism>
<keyword evidence="1" id="KW-0472">Membrane</keyword>
<comment type="caution">
    <text evidence="2">The sequence shown here is derived from an EMBL/GenBank/DDBJ whole genome shotgun (WGS) entry which is preliminary data.</text>
</comment>
<dbReference type="RefSeq" id="WP_161764046.1">
    <property type="nucleotide sequence ID" value="NZ_JAAATX020000017.1"/>
</dbReference>
<feature type="transmembrane region" description="Helical" evidence="1">
    <location>
        <begin position="101"/>
        <end position="120"/>
    </location>
</feature>
<name>A0ABS6JC94_9RHOB</name>
<protein>
    <submittedName>
        <fullName evidence="2">Uncharacterized protein</fullName>
    </submittedName>
</protein>
<feature type="transmembrane region" description="Helical" evidence="1">
    <location>
        <begin position="45"/>
        <end position="66"/>
    </location>
</feature>
<keyword evidence="1" id="KW-1133">Transmembrane helix</keyword>
<evidence type="ECO:0000256" key="1">
    <source>
        <dbReference type="SAM" id="Phobius"/>
    </source>
</evidence>
<dbReference type="Proteomes" id="UP000731907">
    <property type="component" value="Unassembled WGS sequence"/>
</dbReference>
<feature type="transmembrane region" description="Helical" evidence="1">
    <location>
        <begin position="6"/>
        <end position="33"/>
    </location>
</feature>
<sequence length="162" mass="18484">MKKFAVGAFGFVLFLFFASIIVVLCLMLLETFLGPRMAPRFQSSVFYQGLLSGLGLATIGFSVYGARASIDVVLKRDRSESVWLANELRAIGKDLDFPSRLSLGLFVIWNPLLFSFLYYAEISLSGRYAQVNALEFLFMMCFPSIMVFLSLKIWRWVFRVEK</sequence>
<proteinExistence type="predicted"/>
<keyword evidence="1" id="KW-0812">Transmembrane</keyword>
<gene>
    <name evidence="2" type="ORF">GU927_019285</name>
</gene>
<dbReference type="EMBL" id="JAAATX020000017">
    <property type="protein sequence ID" value="MBU9699990.1"/>
    <property type="molecule type" value="Genomic_DNA"/>
</dbReference>
<feature type="transmembrane region" description="Helical" evidence="1">
    <location>
        <begin position="132"/>
        <end position="154"/>
    </location>
</feature>
<evidence type="ECO:0000313" key="3">
    <source>
        <dbReference type="Proteomes" id="UP000731907"/>
    </source>
</evidence>
<reference evidence="2 3" key="1">
    <citation type="submission" date="2021-06" db="EMBL/GenBank/DDBJ databases">
        <title>Rhodobacteraceae bacterium strain HSP-20.</title>
        <authorList>
            <person name="Chen W.-M."/>
        </authorList>
    </citation>
    <scope>NUCLEOTIDE SEQUENCE [LARGE SCALE GENOMIC DNA]</scope>
    <source>
        <strain evidence="2 3">HSP-20</strain>
    </source>
</reference>
<accession>A0ABS6JC94</accession>
<keyword evidence="3" id="KW-1185">Reference proteome</keyword>
<evidence type="ECO:0000313" key="2">
    <source>
        <dbReference type="EMBL" id="MBU9699990.1"/>
    </source>
</evidence>